<evidence type="ECO:0000313" key="5">
    <source>
        <dbReference type="EMBL" id="PNP51939.1"/>
    </source>
</evidence>
<dbReference type="AlphaFoldDB" id="A0A2K0U2D3"/>
<dbReference type="Pfam" id="PF00176">
    <property type="entry name" value="SNF2-rel_dom"/>
    <property type="match status" value="1"/>
</dbReference>
<dbReference type="SUPFAM" id="SSF52540">
    <property type="entry name" value="P-loop containing nucleoside triphosphate hydrolases"/>
    <property type="match status" value="1"/>
</dbReference>
<keyword evidence="1" id="KW-0547">Nucleotide-binding</keyword>
<sequence length="1132" mass="127551">MSIRKAPPKGPTADDFIPLLRQDKVPLWRLAPDATNYSIIAPLINHTQDAATVKANLAKWKGLGHPVGIQILHKWDTQPKGQAAIAGYNGLNDQSLLNFVDTVGKYLHIPRALVKHLLTSLNLYNNIGTVCDIVPKGLLFMASRLKNAVAKELISDEELEVKIPHHMEATFSASRSSVNDLSDESRAQRLIGPDLLINQYMEDNKIKSLTDKIIHGLTFPMFLPVTASMVGRGKGEEIDVAATVLAHAVQILLFAPTRWNKDIEYRRPNPDYTLRYPTPDGHGGNCRSVGGLLSLEDLHRAIILLYTALYRRTAPGASNIRSNRLPAPPDSFLGYFDVKRQTPVLGDEAEMGPAQRAVIRSLANRLTQMDTWVEDEKDSPITTSQLLTRSVEPSNGLSQTNEQTQTQASVPSTLVDKSIEMQTLYMECGNLEEAHAKIATQVTTFTSLMNQQQMAEFSDTGFASEAVQQVLADKSDEEEALNHAIRRSYALEMIFNGQPPPEGPDIQSICRRFDIEEWPSLKLYPATETEPLKPHQVADLGVIFDKLDHLGHVLLSNEMGLGKTKVFAATIECYARELERIYSAGSGKPDGIFFPTLIVNPVSTIHQTHRELKTNFPGLTVLLYYTTKSMSKRFNGAHIIDKSEFEARMRNLSPTDPNSARTMVVTTYSTLYNREVMRSEKRFIFLERRQGGRQSKRQRGVNGATLDGDEADTAQPDSNLDSDWMDMSEMMRAKMKLPMDEKKKIPRYTSEIDPDLRGKRLHFLSDDDSVQPDGSLAQHELKRLFVAKIRWAMLIVDDAHMARRLDGAFNNTFRLLNWDHLVWVTGTPLMSTLRDILSPLWLIWHKININIPVLWVKTIGHVEGLWNDEYDPYEEETVFADGSKTRGILSESFIKEHPSLEWAKLKEFHHKTGIKLWQINPFLVDAAGRAAEWSSDFGQKVVSVVLQILSLRRTLRSRLVLPDGSVSYPGADLLPMVISTEELSFDRTHEDAVKKHGHDTANNSFSVSQHGPTLSRREGSIYFRAYREGVLVSYDWRNLKILYSNVEAIFGKDVHGASELLTAFRDKKTLTDKDQQRLLRRASKGDTPTVGVCHLQKLLSFDNNAGLDYFFSRTCLDRAVLAPPERLGWLVW</sequence>
<dbReference type="Gene3D" id="3.40.50.10810">
    <property type="entry name" value="Tandem AAA-ATPase domain"/>
    <property type="match status" value="2"/>
</dbReference>
<dbReference type="InterPro" id="IPR000330">
    <property type="entry name" value="SNF2_N"/>
</dbReference>
<dbReference type="InterPro" id="IPR038718">
    <property type="entry name" value="SNF2-like_sf"/>
</dbReference>
<dbReference type="InterPro" id="IPR027417">
    <property type="entry name" value="P-loop_NTPase"/>
</dbReference>
<feature type="domain" description="Helicase ATP-binding" evidence="4">
    <location>
        <begin position="528"/>
        <end position="854"/>
    </location>
</feature>
<evidence type="ECO:0000259" key="4">
    <source>
        <dbReference type="SMART" id="SM00487"/>
    </source>
</evidence>
<dbReference type="GO" id="GO:0005524">
    <property type="term" value="F:ATP binding"/>
    <property type="evidence" value="ECO:0007669"/>
    <property type="project" value="InterPro"/>
</dbReference>
<protein>
    <recommendedName>
        <fullName evidence="4">Helicase ATP-binding domain-containing protein</fullName>
    </recommendedName>
</protein>
<organism evidence="5 6">
    <name type="scientific">Trichoderma harzianum</name>
    <name type="common">Hypocrea lixii</name>
    <dbReference type="NCBI Taxonomy" id="5544"/>
    <lineage>
        <taxon>Eukaryota</taxon>
        <taxon>Fungi</taxon>
        <taxon>Dikarya</taxon>
        <taxon>Ascomycota</taxon>
        <taxon>Pezizomycotina</taxon>
        <taxon>Sordariomycetes</taxon>
        <taxon>Hypocreomycetidae</taxon>
        <taxon>Hypocreales</taxon>
        <taxon>Hypocreaceae</taxon>
        <taxon>Trichoderma</taxon>
    </lineage>
</organism>
<gene>
    <name evidence="5" type="ORF">THARTR1_07148</name>
</gene>
<dbReference type="SMART" id="SM00487">
    <property type="entry name" value="DEXDc"/>
    <property type="match status" value="1"/>
</dbReference>
<feature type="region of interest" description="Disordered" evidence="3">
    <location>
        <begin position="690"/>
        <end position="723"/>
    </location>
</feature>
<dbReference type="OrthoDB" id="5154134at2759"/>
<feature type="region of interest" description="Disordered" evidence="3">
    <location>
        <begin position="389"/>
        <end position="412"/>
    </location>
</feature>
<dbReference type="InterPro" id="IPR014001">
    <property type="entry name" value="Helicase_ATP-bd"/>
</dbReference>
<accession>A0A2K0U2D3</accession>
<evidence type="ECO:0000256" key="3">
    <source>
        <dbReference type="SAM" id="MobiDB-lite"/>
    </source>
</evidence>
<reference evidence="5 6" key="1">
    <citation type="submission" date="2017-02" db="EMBL/GenBank/DDBJ databases">
        <title>Genomes of Trichoderma spp. with biocontrol activity.</title>
        <authorList>
            <person name="Gardiner D."/>
            <person name="Kazan K."/>
            <person name="Vos C."/>
            <person name="Harvey P."/>
        </authorList>
    </citation>
    <scope>NUCLEOTIDE SEQUENCE [LARGE SCALE GENOMIC DNA]</scope>
    <source>
        <strain evidence="5 6">Tr1</strain>
    </source>
</reference>
<evidence type="ECO:0000256" key="1">
    <source>
        <dbReference type="ARBA" id="ARBA00022741"/>
    </source>
</evidence>
<comment type="caution">
    <text evidence="5">The sequence shown here is derived from an EMBL/GenBank/DDBJ whole genome shotgun (WGS) entry which is preliminary data.</text>
</comment>
<dbReference type="Proteomes" id="UP000236290">
    <property type="component" value="Unassembled WGS sequence"/>
</dbReference>
<evidence type="ECO:0000313" key="6">
    <source>
        <dbReference type="Proteomes" id="UP000236290"/>
    </source>
</evidence>
<proteinExistence type="predicted"/>
<dbReference type="EMBL" id="MTYI01000111">
    <property type="protein sequence ID" value="PNP51939.1"/>
    <property type="molecule type" value="Genomic_DNA"/>
</dbReference>
<keyword evidence="2" id="KW-0067">ATP-binding</keyword>
<dbReference type="PANTHER" id="PTHR10799">
    <property type="entry name" value="SNF2/RAD54 HELICASE FAMILY"/>
    <property type="match status" value="1"/>
</dbReference>
<evidence type="ECO:0000256" key="2">
    <source>
        <dbReference type="ARBA" id="ARBA00022840"/>
    </source>
</evidence>
<name>A0A2K0U2D3_TRIHA</name>